<dbReference type="AlphaFoldDB" id="A0A1P8WP25"/>
<dbReference type="GO" id="GO:0003824">
    <property type="term" value="F:catalytic activity"/>
    <property type="evidence" value="ECO:0007669"/>
    <property type="project" value="InterPro"/>
</dbReference>
<feature type="domain" description="Nucleoside phosphorylase" evidence="1">
    <location>
        <begin position="19"/>
        <end position="128"/>
    </location>
</feature>
<dbReference type="Gene3D" id="3.40.50.1580">
    <property type="entry name" value="Nucleoside phosphorylase domain"/>
    <property type="match status" value="1"/>
</dbReference>
<dbReference type="EMBL" id="CP017641">
    <property type="protein sequence ID" value="APZ95812.1"/>
    <property type="molecule type" value="Genomic_DNA"/>
</dbReference>
<evidence type="ECO:0000259" key="1">
    <source>
        <dbReference type="Pfam" id="PF01048"/>
    </source>
</evidence>
<evidence type="ECO:0000313" key="2">
    <source>
        <dbReference type="EMBL" id="APZ95812.1"/>
    </source>
</evidence>
<accession>A0A1P8WP25</accession>
<reference evidence="2 3" key="1">
    <citation type="journal article" date="2016" name="Front. Microbiol.">
        <title>Fuerstia marisgermanicae gen. nov., sp. nov., an Unusual Member of the Phylum Planctomycetes from the German Wadden Sea.</title>
        <authorList>
            <person name="Kohn T."/>
            <person name="Heuer A."/>
            <person name="Jogler M."/>
            <person name="Vollmers J."/>
            <person name="Boedeker C."/>
            <person name="Bunk B."/>
            <person name="Rast P."/>
            <person name="Borchert D."/>
            <person name="Glockner I."/>
            <person name="Freese H.M."/>
            <person name="Klenk H.P."/>
            <person name="Overmann J."/>
            <person name="Kaster A.K."/>
            <person name="Rohde M."/>
            <person name="Wiegand S."/>
            <person name="Jogler C."/>
        </authorList>
    </citation>
    <scope>NUCLEOTIDE SEQUENCE [LARGE SCALE GENOMIC DNA]</scope>
    <source>
        <strain evidence="2 3">NH11</strain>
    </source>
</reference>
<dbReference type="Proteomes" id="UP000187735">
    <property type="component" value="Chromosome"/>
</dbReference>
<dbReference type="SUPFAM" id="SSF53167">
    <property type="entry name" value="Purine and uridine phosphorylases"/>
    <property type="match status" value="1"/>
</dbReference>
<name>A0A1P8WP25_9PLAN</name>
<dbReference type="STRING" id="1891926.Fuma_05474"/>
<dbReference type="KEGG" id="fmr:Fuma_05474"/>
<dbReference type="Pfam" id="PF01048">
    <property type="entry name" value="PNP_UDP_1"/>
    <property type="match status" value="1"/>
</dbReference>
<gene>
    <name evidence="2" type="ORF">Fuma_05474</name>
</gene>
<proteinExistence type="predicted"/>
<evidence type="ECO:0000313" key="3">
    <source>
        <dbReference type="Proteomes" id="UP000187735"/>
    </source>
</evidence>
<sequence length="270" mass="29280">MPQDSSHSDEPVVDRRSADIGIVCGQSLEVGPLLKKLDRVRKYIDGGIVFRGGFLDEVVRVAVVEAGAGFARHREAAKTLIEEHHPAWVFSVGFSSPLTQELKSGDVCLANELCDTHGNSMPVKCSIPERKRIFVRKHVVADSHPLSADVRRSLAESSSAAAVDTTSLAVAQACNEQPTGEDAPPAARFLAIRGIVGTAGEQLSDKVAEYLFEPAPKQKAVGLGQLLKRVKPDPELAPWKKVAEETAVNLNRFVLSLITQLSEGLRRTRF</sequence>
<dbReference type="InterPro" id="IPR035994">
    <property type="entry name" value="Nucleoside_phosphorylase_sf"/>
</dbReference>
<keyword evidence="3" id="KW-1185">Reference proteome</keyword>
<protein>
    <submittedName>
        <fullName evidence="2">5'-methylthioadenosine/S-adenosylhomocysteine nucleosidase</fullName>
    </submittedName>
</protein>
<dbReference type="OrthoDB" id="261107at2"/>
<dbReference type="RefSeq" id="WP_077026922.1">
    <property type="nucleotide sequence ID" value="NZ_CP017641.1"/>
</dbReference>
<dbReference type="InterPro" id="IPR000845">
    <property type="entry name" value="Nucleoside_phosphorylase_d"/>
</dbReference>
<dbReference type="GO" id="GO:0009116">
    <property type="term" value="P:nucleoside metabolic process"/>
    <property type="evidence" value="ECO:0007669"/>
    <property type="project" value="InterPro"/>
</dbReference>
<organism evidence="2 3">
    <name type="scientific">Fuerstiella marisgermanici</name>
    <dbReference type="NCBI Taxonomy" id="1891926"/>
    <lineage>
        <taxon>Bacteria</taxon>
        <taxon>Pseudomonadati</taxon>
        <taxon>Planctomycetota</taxon>
        <taxon>Planctomycetia</taxon>
        <taxon>Planctomycetales</taxon>
        <taxon>Planctomycetaceae</taxon>
        <taxon>Fuerstiella</taxon>
    </lineage>
</organism>